<evidence type="ECO:0000256" key="1">
    <source>
        <dbReference type="ARBA" id="ARBA00002286"/>
    </source>
</evidence>
<comment type="function">
    <text evidence="1">Involved in the transposition of the insertion sequence.</text>
</comment>
<dbReference type="InterPro" id="IPR001584">
    <property type="entry name" value="Integrase_cat-core"/>
</dbReference>
<name>A0A5P5ZKB1_9LACO</name>
<dbReference type="SUPFAM" id="SSF53098">
    <property type="entry name" value="Ribonuclease H-like"/>
    <property type="match status" value="1"/>
</dbReference>
<organism evidence="5 6">
    <name type="scientific">Lactobacillus acetotolerans</name>
    <dbReference type="NCBI Taxonomy" id="1600"/>
    <lineage>
        <taxon>Bacteria</taxon>
        <taxon>Bacillati</taxon>
        <taxon>Bacillota</taxon>
        <taxon>Bacilli</taxon>
        <taxon>Lactobacillales</taxon>
        <taxon>Lactobacillaceae</taxon>
        <taxon>Lactobacillus</taxon>
    </lineage>
</organism>
<dbReference type="Pfam" id="PF00665">
    <property type="entry name" value="rve"/>
    <property type="match status" value="1"/>
</dbReference>
<dbReference type="GeneID" id="78212751"/>
<dbReference type="RefSeq" id="WP_151443568.1">
    <property type="nucleotide sequence ID" value="NZ_CP044496.1"/>
</dbReference>
<proteinExistence type="predicted"/>
<reference evidence="5 6" key="1">
    <citation type="submission" date="2019-09" db="EMBL/GenBank/DDBJ databases">
        <title>Genome sequencing of Lactobacillus acetotolerans.</title>
        <authorList>
            <person name="Kim K."/>
        </authorList>
    </citation>
    <scope>NUCLEOTIDE SEQUENCE [LARGE SCALE GENOMIC DNA]</scope>
    <source>
        <strain evidence="5 6">LA749</strain>
    </source>
</reference>
<dbReference type="PROSITE" id="PS50994">
    <property type="entry name" value="INTEGRASE"/>
    <property type="match status" value="1"/>
</dbReference>
<dbReference type="EMBL" id="CP044496">
    <property type="protein sequence ID" value="QFG51469.1"/>
    <property type="molecule type" value="Genomic_DNA"/>
</dbReference>
<dbReference type="InterPro" id="IPR048020">
    <property type="entry name" value="Transpos_IS3"/>
</dbReference>
<dbReference type="PANTHER" id="PTHR46889:SF4">
    <property type="entry name" value="TRANSPOSASE INSO FOR INSERTION SEQUENCE ELEMENT IS911B-RELATED"/>
    <property type="match status" value="1"/>
</dbReference>
<evidence type="ECO:0000313" key="3">
    <source>
        <dbReference type="EMBL" id="QFG50843.1"/>
    </source>
</evidence>
<sequence>MFKRTQGLSSETRAPAEERQIIQELRQKFGFKLKEILPLTTICKSTYEYHVHPKRPKYSDGALVSIIKMIKHYHPAFGYWTVTDDLRVKWHLKIDHKRVYRLMQANHLSAKVYNLRAGKYDSSKGPQGKKAQNRLHRRFMTDRPLQKVVTDISEFRYGTMSMKERVYLSPFKDLYGGVILGYTITDRPLTSYVLAGLQQVINKRPNNLGYRMTIHSDQGIQYQSHAYRAALKKQHIFQSMSRRGNCYDNAAMESFFHTMKVEMYFTHHYATKAALIQAMETWIGYYNQKRDRHKLKGATPNAYWDSALKKIV</sequence>
<evidence type="ECO:0000313" key="6">
    <source>
        <dbReference type="Proteomes" id="UP000325393"/>
    </source>
</evidence>
<dbReference type="PANTHER" id="PTHR46889">
    <property type="entry name" value="TRANSPOSASE INSF FOR INSERTION SEQUENCE IS3B-RELATED"/>
    <property type="match status" value="1"/>
</dbReference>
<dbReference type="Pfam" id="PF13333">
    <property type="entry name" value="rve_2"/>
    <property type="match status" value="1"/>
</dbReference>
<dbReference type="NCBIfam" id="NF033516">
    <property type="entry name" value="transpos_IS3"/>
    <property type="match status" value="1"/>
</dbReference>
<dbReference type="Pfam" id="PF13276">
    <property type="entry name" value="HTH_21"/>
    <property type="match status" value="1"/>
</dbReference>
<dbReference type="GO" id="GO:0015074">
    <property type="term" value="P:DNA integration"/>
    <property type="evidence" value="ECO:0007669"/>
    <property type="project" value="InterPro"/>
</dbReference>
<protein>
    <submittedName>
        <fullName evidence="5">IS3 family transposase</fullName>
    </submittedName>
</protein>
<dbReference type="Gene3D" id="3.30.420.10">
    <property type="entry name" value="Ribonuclease H-like superfamily/Ribonuclease H"/>
    <property type="match status" value="1"/>
</dbReference>
<dbReference type="EMBL" id="CP044496">
    <property type="protein sequence ID" value="QFG50843.1"/>
    <property type="molecule type" value="Genomic_DNA"/>
</dbReference>
<dbReference type="AlphaFoldDB" id="A0A5P5ZKB1"/>
<evidence type="ECO:0000313" key="4">
    <source>
        <dbReference type="EMBL" id="QFG51469.1"/>
    </source>
</evidence>
<dbReference type="InterPro" id="IPR012337">
    <property type="entry name" value="RNaseH-like_sf"/>
</dbReference>
<gene>
    <name evidence="3" type="ORF">LA749_01855</name>
    <name evidence="4" type="ORF">LA749_05445</name>
    <name evidence="5" type="ORF">LA749_07105</name>
</gene>
<evidence type="ECO:0000313" key="5">
    <source>
        <dbReference type="EMBL" id="QFG51760.1"/>
    </source>
</evidence>
<dbReference type="Proteomes" id="UP000325393">
    <property type="component" value="Chromosome"/>
</dbReference>
<feature type="domain" description="Integrase catalytic" evidence="2">
    <location>
        <begin position="140"/>
        <end position="308"/>
    </location>
</feature>
<dbReference type="InterPro" id="IPR036397">
    <property type="entry name" value="RNaseH_sf"/>
</dbReference>
<dbReference type="InterPro" id="IPR050900">
    <property type="entry name" value="Transposase_IS3/IS150/IS904"/>
</dbReference>
<dbReference type="GO" id="GO:0003676">
    <property type="term" value="F:nucleic acid binding"/>
    <property type="evidence" value="ECO:0007669"/>
    <property type="project" value="InterPro"/>
</dbReference>
<dbReference type="EMBL" id="CP044496">
    <property type="protein sequence ID" value="QFG51760.1"/>
    <property type="molecule type" value="Genomic_DNA"/>
</dbReference>
<accession>A0A5P5ZKB1</accession>
<dbReference type="InterPro" id="IPR025948">
    <property type="entry name" value="HTH-like_dom"/>
</dbReference>
<evidence type="ECO:0000259" key="2">
    <source>
        <dbReference type="PROSITE" id="PS50994"/>
    </source>
</evidence>